<dbReference type="PROSITE" id="PS50109">
    <property type="entry name" value="HIS_KIN"/>
    <property type="match status" value="1"/>
</dbReference>
<evidence type="ECO:0000313" key="19">
    <source>
        <dbReference type="Proteomes" id="UP000770889"/>
    </source>
</evidence>
<evidence type="ECO:0000256" key="4">
    <source>
        <dbReference type="ARBA" id="ARBA00022519"/>
    </source>
</evidence>
<dbReference type="Gene3D" id="1.10.8.500">
    <property type="entry name" value="HAMP domain in histidine kinase"/>
    <property type="match status" value="1"/>
</dbReference>
<evidence type="ECO:0000256" key="13">
    <source>
        <dbReference type="ARBA" id="ARBA00023136"/>
    </source>
</evidence>
<dbReference type="GO" id="GO:0046983">
    <property type="term" value="F:protein dimerization activity"/>
    <property type="evidence" value="ECO:0007669"/>
    <property type="project" value="UniProtKB-UniRule"/>
</dbReference>
<dbReference type="Proteomes" id="UP000770889">
    <property type="component" value="Unassembled WGS sequence"/>
</dbReference>
<dbReference type="SMART" id="SM00304">
    <property type="entry name" value="HAMP"/>
    <property type="match status" value="1"/>
</dbReference>
<keyword evidence="11 15" id="KW-1133">Transmembrane helix</keyword>
<dbReference type="EMBL" id="JAHHGM010000004">
    <property type="protein sequence ID" value="MBT2988408.1"/>
    <property type="molecule type" value="Genomic_DNA"/>
</dbReference>
<keyword evidence="7 15" id="KW-0812">Transmembrane</keyword>
<dbReference type="PANTHER" id="PTHR24421:SF10">
    <property type="entry name" value="NITRATE_NITRITE SENSOR PROTEIN NARQ"/>
    <property type="match status" value="1"/>
</dbReference>
<dbReference type="SMART" id="SM00387">
    <property type="entry name" value="HATPase_c"/>
    <property type="match status" value="1"/>
</dbReference>
<sequence>MIIAETAEGYAAAINQAGTLRMQSYRIASSLVHRTKFHDELATTRTRSLVIEYNQRLFSHRIHDVLSKGPHVNVTETYHRVESQWQELMLPNLEEYLNLSSTESLTAEERRQLDSSQRNYLALVDNFVDDIHSFVEALEIDAEEKNQQLRIIQIVLLSLTFLVALVSLYLTKTRVLNPLRNLLACANAARHGDFSVRSRYLGDDELGQLGQAFNVMAEDLSVIYADLENRVRKKTHDLEQSNRSLELLYSATKRLSDSSLSETVLIAVIHDIEALLGVNNGTICLGQPGDDHAYRYASTRKKDFLSQDKVDSQCALCLGDGKSHTFKVPAPGSQMEINIFSAPIRDKNQQYGVLLVELPKDMQLEEWQERLLETVASHIALAINVAKQVTQNRKLSLMEERSVIARELHDSIAQSLSYLKIQVAKLEKSINEERDKREILLVSAALRSALNGAYRQLRELLTTFRLKVTDADLGKLLSGTVAEFENRSGIPIDFVNQIGNCQFTPNAEIHIIQIIREALSNVIRHANATRARVSLECDQTGRVNISIEDDGIGINDEGDMMQHYGLPIMKERAEWLGGRLTIEEPQGGGTRINLNFNITDASNTESKKLLIEQLKHG</sequence>
<dbReference type="PANTHER" id="PTHR24421">
    <property type="entry name" value="NITRATE/NITRITE SENSOR PROTEIN NARX-RELATED"/>
    <property type="match status" value="1"/>
</dbReference>
<dbReference type="GO" id="GO:0000155">
    <property type="term" value="F:phosphorelay sensor kinase activity"/>
    <property type="evidence" value="ECO:0007669"/>
    <property type="project" value="UniProtKB-UniRule"/>
</dbReference>
<dbReference type="InterPro" id="IPR011712">
    <property type="entry name" value="Sig_transdc_His_kin_sub3_dim/P"/>
</dbReference>
<dbReference type="Pfam" id="PF13675">
    <property type="entry name" value="PilJ"/>
    <property type="match status" value="1"/>
</dbReference>
<name>A0A944M754_9GAMM</name>
<keyword evidence="3 14" id="KW-1003">Cell membrane</keyword>
<dbReference type="InterPro" id="IPR005467">
    <property type="entry name" value="His_kinase_dom"/>
</dbReference>
<evidence type="ECO:0000256" key="14">
    <source>
        <dbReference type="PIRNR" id="PIRNR003167"/>
    </source>
</evidence>
<keyword evidence="9 14" id="KW-0418">Kinase</keyword>
<keyword evidence="10 14" id="KW-0067">ATP-binding</keyword>
<evidence type="ECO:0000256" key="8">
    <source>
        <dbReference type="ARBA" id="ARBA00022741"/>
    </source>
</evidence>
<dbReference type="CDD" id="cd16917">
    <property type="entry name" value="HATPase_UhpB-NarQ-NarX-like"/>
    <property type="match status" value="1"/>
</dbReference>
<keyword evidence="12 14" id="KW-0902">Two-component regulatory system</keyword>
<dbReference type="InterPro" id="IPR003660">
    <property type="entry name" value="HAMP_dom"/>
</dbReference>
<dbReference type="Gene3D" id="3.30.450.40">
    <property type="match status" value="1"/>
</dbReference>
<dbReference type="InterPro" id="IPR029016">
    <property type="entry name" value="GAF-like_dom_sf"/>
</dbReference>
<dbReference type="InterPro" id="IPR003018">
    <property type="entry name" value="GAF"/>
</dbReference>
<evidence type="ECO:0000256" key="9">
    <source>
        <dbReference type="ARBA" id="ARBA00022777"/>
    </source>
</evidence>
<feature type="transmembrane region" description="Helical" evidence="15">
    <location>
        <begin position="151"/>
        <end position="170"/>
    </location>
</feature>
<proteinExistence type="predicted"/>
<organism evidence="18 19">
    <name type="scientific">Candidatus Thiodiazotropha taylori</name>
    <dbReference type="NCBI Taxonomy" id="2792791"/>
    <lineage>
        <taxon>Bacteria</taxon>
        <taxon>Pseudomonadati</taxon>
        <taxon>Pseudomonadota</taxon>
        <taxon>Gammaproteobacteria</taxon>
        <taxon>Chromatiales</taxon>
        <taxon>Sedimenticolaceae</taxon>
        <taxon>Candidatus Thiodiazotropha</taxon>
    </lineage>
</organism>
<dbReference type="Pfam" id="PF00672">
    <property type="entry name" value="HAMP"/>
    <property type="match status" value="1"/>
</dbReference>
<protein>
    <recommendedName>
        <fullName evidence="14">Sensor protein</fullName>
        <ecNumber evidence="14">2.7.13.3</ecNumber>
    </recommendedName>
</protein>
<evidence type="ECO:0000256" key="3">
    <source>
        <dbReference type="ARBA" id="ARBA00022475"/>
    </source>
</evidence>
<keyword evidence="8 14" id="KW-0547">Nucleotide-binding</keyword>
<gene>
    <name evidence="18" type="ORF">KME65_05545</name>
</gene>
<comment type="catalytic activity">
    <reaction evidence="1 14">
        <text>ATP + protein L-histidine = ADP + protein N-phospho-L-histidine.</text>
        <dbReference type="EC" id="2.7.13.3"/>
    </reaction>
</comment>
<evidence type="ECO:0000256" key="2">
    <source>
        <dbReference type="ARBA" id="ARBA00004429"/>
    </source>
</evidence>
<comment type="caution">
    <text evidence="18">The sequence shown here is derived from an EMBL/GenBank/DDBJ whole genome shotgun (WGS) entry which is preliminary data.</text>
</comment>
<keyword evidence="5" id="KW-0597">Phosphoprotein</keyword>
<evidence type="ECO:0000256" key="1">
    <source>
        <dbReference type="ARBA" id="ARBA00000085"/>
    </source>
</evidence>
<dbReference type="PROSITE" id="PS50885">
    <property type="entry name" value="HAMP"/>
    <property type="match status" value="1"/>
</dbReference>
<keyword evidence="4 14" id="KW-0997">Cell inner membrane</keyword>
<dbReference type="InterPro" id="IPR029095">
    <property type="entry name" value="NarX-like_N"/>
</dbReference>
<evidence type="ECO:0000256" key="5">
    <source>
        <dbReference type="ARBA" id="ARBA00022553"/>
    </source>
</evidence>
<reference evidence="18 19" key="1">
    <citation type="submission" date="2021-05" db="EMBL/GenBank/DDBJ databases">
        <title>Genetic and Functional Diversity in Clade A Lucinid endosymbionts from the Bahamas.</title>
        <authorList>
            <person name="Giani N.M."/>
            <person name="Engel A.S."/>
            <person name="Campbell B.J."/>
        </authorList>
    </citation>
    <scope>NUCLEOTIDE SEQUENCE [LARGE SCALE GENOMIC DNA]</scope>
    <source>
        <strain evidence="18">LUC16012Gg_MoonRockCtena</strain>
    </source>
</reference>
<dbReference type="SUPFAM" id="SSF55874">
    <property type="entry name" value="ATPase domain of HSP90 chaperone/DNA topoisomerase II/histidine kinase"/>
    <property type="match status" value="1"/>
</dbReference>
<dbReference type="AlphaFoldDB" id="A0A944M754"/>
<dbReference type="InterPro" id="IPR003594">
    <property type="entry name" value="HATPase_dom"/>
</dbReference>
<accession>A0A944M754</accession>
<dbReference type="CDD" id="cd19408">
    <property type="entry name" value="NarX_NarQ_sensor"/>
    <property type="match status" value="1"/>
</dbReference>
<dbReference type="CDD" id="cd06225">
    <property type="entry name" value="HAMP"/>
    <property type="match status" value="1"/>
</dbReference>
<dbReference type="InterPro" id="IPR050482">
    <property type="entry name" value="Sensor_HK_TwoCompSys"/>
</dbReference>
<dbReference type="Pfam" id="PF13492">
    <property type="entry name" value="GAF_3"/>
    <property type="match status" value="1"/>
</dbReference>
<feature type="domain" description="HAMP" evidence="17">
    <location>
        <begin position="173"/>
        <end position="225"/>
    </location>
</feature>
<evidence type="ECO:0000259" key="16">
    <source>
        <dbReference type="PROSITE" id="PS50109"/>
    </source>
</evidence>
<dbReference type="Gene3D" id="1.20.120.960">
    <property type="entry name" value="Histidine kinase NarX, sensor domain"/>
    <property type="match status" value="1"/>
</dbReference>
<feature type="domain" description="Histidine kinase" evidence="16">
    <location>
        <begin position="403"/>
        <end position="600"/>
    </location>
</feature>
<dbReference type="GO" id="GO:0005886">
    <property type="term" value="C:plasma membrane"/>
    <property type="evidence" value="ECO:0007669"/>
    <property type="project" value="UniProtKB-SubCell"/>
</dbReference>
<dbReference type="InterPro" id="IPR016380">
    <property type="entry name" value="Sig_transdc_His_kin_NarX/NarQ"/>
</dbReference>
<evidence type="ECO:0000313" key="18">
    <source>
        <dbReference type="EMBL" id="MBT2988408.1"/>
    </source>
</evidence>
<dbReference type="GO" id="GO:0005524">
    <property type="term" value="F:ATP binding"/>
    <property type="evidence" value="ECO:0007669"/>
    <property type="project" value="UniProtKB-UniRule"/>
</dbReference>
<evidence type="ECO:0000256" key="15">
    <source>
        <dbReference type="SAM" id="Phobius"/>
    </source>
</evidence>
<evidence type="ECO:0000256" key="6">
    <source>
        <dbReference type="ARBA" id="ARBA00022679"/>
    </source>
</evidence>
<evidence type="ECO:0000256" key="7">
    <source>
        <dbReference type="ARBA" id="ARBA00022692"/>
    </source>
</evidence>
<keyword evidence="6 14" id="KW-0808">Transferase</keyword>
<dbReference type="Pfam" id="PF07730">
    <property type="entry name" value="HisKA_3"/>
    <property type="match status" value="1"/>
</dbReference>
<dbReference type="Gene3D" id="1.20.5.1930">
    <property type="match status" value="1"/>
</dbReference>
<evidence type="ECO:0000256" key="11">
    <source>
        <dbReference type="ARBA" id="ARBA00022989"/>
    </source>
</evidence>
<dbReference type="InterPro" id="IPR036890">
    <property type="entry name" value="HATPase_C_sf"/>
</dbReference>
<dbReference type="SUPFAM" id="SSF158472">
    <property type="entry name" value="HAMP domain-like"/>
    <property type="match status" value="1"/>
</dbReference>
<dbReference type="InterPro" id="IPR042295">
    <property type="entry name" value="NarX-like_N_sf"/>
</dbReference>
<evidence type="ECO:0000259" key="17">
    <source>
        <dbReference type="PROSITE" id="PS50885"/>
    </source>
</evidence>
<dbReference type="PIRSF" id="PIRSF003167">
    <property type="entry name" value="STHK_NarX/NarQ"/>
    <property type="match status" value="1"/>
</dbReference>
<evidence type="ECO:0000256" key="12">
    <source>
        <dbReference type="ARBA" id="ARBA00023012"/>
    </source>
</evidence>
<dbReference type="SUPFAM" id="SSF55781">
    <property type="entry name" value="GAF domain-like"/>
    <property type="match status" value="1"/>
</dbReference>
<dbReference type="EC" id="2.7.13.3" evidence="14"/>
<dbReference type="Pfam" id="PF02518">
    <property type="entry name" value="HATPase_c"/>
    <property type="match status" value="1"/>
</dbReference>
<evidence type="ECO:0000256" key="10">
    <source>
        <dbReference type="ARBA" id="ARBA00022840"/>
    </source>
</evidence>
<keyword evidence="13 14" id="KW-0472">Membrane</keyword>
<dbReference type="Gene3D" id="3.30.565.10">
    <property type="entry name" value="Histidine kinase-like ATPase, C-terminal domain"/>
    <property type="match status" value="1"/>
</dbReference>
<comment type="subcellular location">
    <subcellularLocation>
        <location evidence="2">Cell inner membrane</location>
        <topology evidence="2">Multi-pass membrane protein</topology>
    </subcellularLocation>
</comment>